<feature type="compositionally biased region" description="Polar residues" evidence="2">
    <location>
        <begin position="518"/>
        <end position="542"/>
    </location>
</feature>
<dbReference type="SUPFAM" id="SSF49373">
    <property type="entry name" value="Invasin/intimin cell-adhesion fragments"/>
    <property type="match status" value="6"/>
</dbReference>
<dbReference type="SUPFAM" id="SSF49785">
    <property type="entry name" value="Galactose-binding domain-like"/>
    <property type="match status" value="5"/>
</dbReference>
<name>A0ABT8WV61_9FLAO</name>
<dbReference type="Gene3D" id="2.60.120.260">
    <property type="entry name" value="Galactose-binding domain-like"/>
    <property type="match status" value="5"/>
</dbReference>
<keyword evidence="1 3" id="KW-0732">Signal</keyword>
<dbReference type="SUPFAM" id="SSF49899">
    <property type="entry name" value="Concanavalin A-like lectins/glucanases"/>
    <property type="match status" value="2"/>
</dbReference>
<dbReference type="Pfam" id="PF22633">
    <property type="entry name" value="F5_F8_type_C_2"/>
    <property type="match status" value="1"/>
</dbReference>
<dbReference type="Proteomes" id="UP001176806">
    <property type="component" value="Unassembled WGS sequence"/>
</dbReference>
<evidence type="ECO:0000313" key="5">
    <source>
        <dbReference type="EMBL" id="MDO5976884.1"/>
    </source>
</evidence>
<evidence type="ECO:0000256" key="2">
    <source>
        <dbReference type="SAM" id="MobiDB-lite"/>
    </source>
</evidence>
<dbReference type="RefSeq" id="WP_303304215.1">
    <property type="nucleotide sequence ID" value="NZ_JAUOEL010000009.1"/>
</dbReference>
<dbReference type="InterPro" id="IPR003343">
    <property type="entry name" value="Big_2"/>
</dbReference>
<feature type="compositionally biased region" description="Polar residues" evidence="2">
    <location>
        <begin position="749"/>
        <end position="773"/>
    </location>
</feature>
<dbReference type="InterPro" id="IPR008964">
    <property type="entry name" value="Invasin/intimin_cell_adhesion"/>
</dbReference>
<feature type="region of interest" description="Disordered" evidence="2">
    <location>
        <begin position="518"/>
        <end position="545"/>
    </location>
</feature>
<dbReference type="Gene3D" id="2.60.120.200">
    <property type="match status" value="2"/>
</dbReference>
<feature type="signal peptide" evidence="3">
    <location>
        <begin position="1"/>
        <end position="27"/>
    </location>
</feature>
<gene>
    <name evidence="5" type="ORF">Q4Q40_22005</name>
</gene>
<organism evidence="5 6">
    <name type="scientific">Flavivirga jejuensis</name>
    <dbReference type="NCBI Taxonomy" id="870487"/>
    <lineage>
        <taxon>Bacteria</taxon>
        <taxon>Pseudomonadati</taxon>
        <taxon>Bacteroidota</taxon>
        <taxon>Flavobacteriia</taxon>
        <taxon>Flavobacteriales</taxon>
        <taxon>Flavobacteriaceae</taxon>
        <taxon>Flavivirga</taxon>
    </lineage>
</organism>
<dbReference type="Pfam" id="PF02368">
    <property type="entry name" value="Big_2"/>
    <property type="match status" value="6"/>
</dbReference>
<reference evidence="5" key="1">
    <citation type="submission" date="2023-07" db="EMBL/GenBank/DDBJ databases">
        <title>Two novel species in the genus Flavivirga.</title>
        <authorList>
            <person name="Kwon K."/>
        </authorList>
    </citation>
    <scope>NUCLEOTIDE SEQUENCE</scope>
    <source>
        <strain evidence="5">KACC 14158</strain>
    </source>
</reference>
<dbReference type="NCBIfam" id="TIGR04183">
    <property type="entry name" value="Por_Secre_tail"/>
    <property type="match status" value="1"/>
</dbReference>
<evidence type="ECO:0000256" key="3">
    <source>
        <dbReference type="SAM" id="SignalP"/>
    </source>
</evidence>
<feature type="domain" description="F5/8 type C" evidence="4">
    <location>
        <begin position="812"/>
        <end position="960"/>
    </location>
</feature>
<feature type="domain" description="F5/8 type C" evidence="4">
    <location>
        <begin position="1274"/>
        <end position="1422"/>
    </location>
</feature>
<dbReference type="Pfam" id="PF18962">
    <property type="entry name" value="Por_Secre_tail"/>
    <property type="match status" value="1"/>
</dbReference>
<feature type="domain" description="F5/8 type C" evidence="4">
    <location>
        <begin position="1043"/>
        <end position="1193"/>
    </location>
</feature>
<dbReference type="InterPro" id="IPR014895">
    <property type="entry name" value="Alginate_lyase_2"/>
</dbReference>
<comment type="caution">
    <text evidence="5">The sequence shown here is derived from an EMBL/GenBank/DDBJ whole genome shotgun (WGS) entry which is preliminary data.</text>
</comment>
<dbReference type="Gene3D" id="2.60.40.1080">
    <property type="match status" value="6"/>
</dbReference>
<dbReference type="InterPro" id="IPR026444">
    <property type="entry name" value="Secre_tail"/>
</dbReference>
<dbReference type="InterPro" id="IPR013320">
    <property type="entry name" value="ConA-like_dom_sf"/>
</dbReference>
<accession>A0ABT8WV61</accession>
<dbReference type="PROSITE" id="PS50022">
    <property type="entry name" value="FA58C_3"/>
    <property type="match status" value="5"/>
</dbReference>
<dbReference type="Pfam" id="PF08787">
    <property type="entry name" value="Alginate_lyase2"/>
    <property type="match status" value="2"/>
</dbReference>
<dbReference type="InterPro" id="IPR008979">
    <property type="entry name" value="Galactose-bd-like_sf"/>
</dbReference>
<dbReference type="SMART" id="SM00635">
    <property type="entry name" value="BID_2"/>
    <property type="match status" value="6"/>
</dbReference>
<evidence type="ECO:0000259" key="4">
    <source>
        <dbReference type="PROSITE" id="PS50022"/>
    </source>
</evidence>
<feature type="chain" id="PRO_5046627628" evidence="3">
    <location>
        <begin position="28"/>
        <end position="1819"/>
    </location>
</feature>
<proteinExistence type="predicted"/>
<protein>
    <submittedName>
        <fullName evidence="5">Ig-like domain-containing protein</fullName>
    </submittedName>
</protein>
<dbReference type="Pfam" id="PF00754">
    <property type="entry name" value="F5_F8_type_C"/>
    <property type="match status" value="4"/>
</dbReference>
<dbReference type="EMBL" id="JAUOEL010000009">
    <property type="protein sequence ID" value="MDO5976884.1"/>
    <property type="molecule type" value="Genomic_DNA"/>
</dbReference>
<evidence type="ECO:0000313" key="6">
    <source>
        <dbReference type="Proteomes" id="UP001176806"/>
    </source>
</evidence>
<feature type="domain" description="F5/8 type C" evidence="4">
    <location>
        <begin position="581"/>
        <end position="731"/>
    </location>
</feature>
<dbReference type="InterPro" id="IPR000421">
    <property type="entry name" value="FA58C"/>
</dbReference>
<sequence>MKFFLQNRMRFIALCVMVTCFTIPTMAQVPSDLMDNCNQWKITYPTGVEDKTLCNEPNNEFFYVNPTGDAIVFNVPIKSDNGSTPNSDNIRSELRERTSDGSADIYWTTEGQHMLYVKQAITHLPINVSKLVATQIHGNKDDGIDDSMVMRLEDSHLFLAFNGGELRSNVTIKTNYSLGTIHEVIFLIVDGKHYCYYSEDGNLLSAYNSGNASSYLVKDGSNDYVMDLNYDDTYFKVGNYTQSNPVKEGDDTDDPDNYGEVLVYDFSVQHGDDVGEPVDVTGVSFSSSTVALSLGGTQALSASVSPSNASNKGVSYSSNNTSVATVSSSGVVTATAEGSATITVTTDDGGFTDTIIVTVTAPSTDTNLALNKSISGTGIADGTNVVANLVDGFTSTRWAVSGFPQTATIDLDSIYTLGRTELVCYFDRDYQYTVSVSSTENGTYTQVVDRSGNKTPGTVASPIIDTFSNIDARYVKITVTGAATYTESWVSLLEMRVFAGEGSSQTVPVTGLSMTPSNASLTTGGTQQLSSSVTPSNASNQGVSYSSNNTSVAVVNSGGVVTAIGEGNAIITGTTDDGGFTDTMVVTVTDPSPSPDINLALNKSISGTGIADGTNVVANLVDGFTSTRWAVSGFPQTATIDLDSIYTLGRTELVCYFDRDYQYTVSVSSTENGTYTQVVDRSGNTTPGTVASPIIDTFSDIDARYVKITVTGAATYTESWVSLLEMRVFEGEGGSQTIPVTGLSMTPSSVSLTTGGTQQLSSSVTPSNASNQDVSYSSNNTSVAVVNSSGVVTAIGEGSATITGTTDDGGFTDTMVVTVTDPSPSPDINLALNKSISGTGIADGTNVVANLVDGFTSTRWAVSGFPQTATIDLDSIYTLGRTELVCYFDRDYQYTVSVSRTENGTYTQVVDRSGNKTPGTIASPIIDIFSDIDARYVKITVTGAATYTGSWISLLEMRVFEGEGGSQTVPVTGLSMTPSSASLAIGETQQLSSSVVPSNASNQDVSYSSNNTSVATVNSSGGVTAIREGSAIITGTTDDGGFTDTMVVTVTDPSPSPDINLALNKSISGTGTAEVGNVVANLVDGFTSTRWAIDGFPQTATIDLDSIYTLGRTELVCYADRAYQYTVSVSSTENGPYTQVIDRSENTTPGTIASPIIDTFSDIDARYVKITVTGANSYVGTWISLLEMRVFAGEGGSQTVPVTGVSMTPSSASLTIGETQQLSSSVAPSNASNQGVSYNSSNTSVAVVNSSGVVTAIGEGSATITGTTDDGGFTDTIVVTVTDTSIDTNLALNKSISGTGTVDGTNVVANLVDGATSTRWSVSGFPQTATIDLGSVYTLGRTELVCYADRDYQYTVSVSSTANGTYTQVVNRSGNTTPGTVANPIIDYFSDIDARYVKVTVTGANSYIGEWVSLLEMRVFAGNGSSPTVPVTGVSITPSSVSLTTGETQQLSSLVAPSNASNQGVSYSSSNTSVAVVNSSGVVTAIGEGSATITGTTNDGSFTDSSVVTVNSSGGGDYDAPYDIPKLQDYLAQCKLQSPGSGTEATASNIISGYSSNTFYVVDGDKVAFYQTGASARTELRFLDNWYVNNINKTFHANVKIVQQTCDQLTIMQIHDDANAGNGPNKPLLRVYKSTTKSPVNHLWAAIKTDSGGIATEHIDLGLAPSDYFDCDISIESGNMIIEINGSEEVNKDVSFWTFPSYWKNGVYLQDSGEAITYFNELTLSNSSTSKSSTTKTMSAFTLEEEVEVSLWPNPVIDTVNISGVKDFHTLIVYDLLGNLIISRAIHGESVDVSNLNSGLYIFRLLGKEKTINKRVIKK</sequence>
<feature type="region of interest" description="Disordered" evidence="2">
    <location>
        <begin position="749"/>
        <end position="775"/>
    </location>
</feature>
<evidence type="ECO:0000256" key="1">
    <source>
        <dbReference type="ARBA" id="ARBA00022729"/>
    </source>
</evidence>
<feature type="domain" description="F5/8 type C" evidence="4">
    <location>
        <begin position="344"/>
        <end position="500"/>
    </location>
</feature>
<keyword evidence="6" id="KW-1185">Reference proteome</keyword>